<organism evidence="2 3">
    <name type="scientific">Halobacteriovorax marinus (strain ATCC BAA-682 / DSM 15412 / SJ)</name>
    <name type="common">Bacteriovorax marinus</name>
    <dbReference type="NCBI Taxonomy" id="862908"/>
    <lineage>
        <taxon>Bacteria</taxon>
        <taxon>Pseudomonadati</taxon>
        <taxon>Bdellovibrionota</taxon>
        <taxon>Bacteriovoracia</taxon>
        <taxon>Bacteriovoracales</taxon>
        <taxon>Halobacteriovoraceae</taxon>
        <taxon>Halobacteriovorax</taxon>
    </lineage>
</organism>
<reference evidence="3" key="1">
    <citation type="journal article" date="2013" name="ISME J.">
        <title>A small predatory core genome in the divergent marine Bacteriovorax marinus SJ and the terrestrial Bdellovibrio bacteriovorus.</title>
        <authorList>
            <person name="Crossman L.C."/>
            <person name="Chen H."/>
            <person name="Cerdeno-Tarraga A.M."/>
            <person name="Brooks K."/>
            <person name="Quail M.A."/>
            <person name="Pineiro S.A."/>
            <person name="Hobley L."/>
            <person name="Sockett R.E."/>
            <person name="Bentley S.D."/>
            <person name="Parkhill J."/>
            <person name="Williams H.N."/>
            <person name="Stine O.C."/>
        </authorList>
    </citation>
    <scope>NUCLEOTIDE SEQUENCE [LARGE SCALE GENOMIC DNA]</scope>
    <source>
        <strain evidence="3">ATCC BAA-682 / DSM 15412 / SJ</strain>
    </source>
</reference>
<protein>
    <recommendedName>
        <fullName evidence="4">GTP cyclohydrolase</fullName>
    </recommendedName>
</protein>
<dbReference type="Pfam" id="PF02649">
    <property type="entry name" value="GCHY-1"/>
    <property type="match status" value="1"/>
</dbReference>
<dbReference type="KEGG" id="bmx:BMS_2630"/>
<sequence length="306" mass="34874">MDLHTLRSNHSDIMDCEIKDSTGLNDFQKLSNEFGVAIPKVGIERFRIPLKFKHEDGSIMSHDCEASMFVYCDAHKNGVNMSRFCAILQEESEMAAVDNNFFKKVLRRYRADLRDASTEDLIPESFLKLNFKYPVKQKSLKSDNWGWQYYNCSLEGKENRDGKVIMSMTVNFEYSSTCPCSLSMAKQYEKGYAEGEITEGNGIATAHSQRSNATVTIDYDLESPISLLRLIELLRVALPTETQSLVKRLDEQAFAILNGENPMFVEHSSRRISAVLNAEESILDWRAKVEHFESLHSHNAVAYISK</sequence>
<dbReference type="Proteomes" id="UP000008963">
    <property type="component" value="Chromosome"/>
</dbReference>
<accession>E1X667</accession>
<proteinExistence type="predicted"/>
<dbReference type="GO" id="GO:0003934">
    <property type="term" value="F:GTP cyclohydrolase I activity"/>
    <property type="evidence" value="ECO:0007669"/>
    <property type="project" value="InterPro"/>
</dbReference>
<dbReference type="Gene3D" id="3.10.270.10">
    <property type="entry name" value="Urate Oxidase"/>
    <property type="match status" value="1"/>
</dbReference>
<dbReference type="RefSeq" id="WP_014245187.1">
    <property type="nucleotide sequence ID" value="NC_016620.1"/>
</dbReference>
<evidence type="ECO:0000256" key="1">
    <source>
        <dbReference type="ARBA" id="ARBA00022801"/>
    </source>
</evidence>
<dbReference type="NCBIfam" id="NF010200">
    <property type="entry name" value="PRK13674.1-1"/>
    <property type="match status" value="1"/>
</dbReference>
<dbReference type="eggNOG" id="COG1469">
    <property type="taxonomic scope" value="Bacteria"/>
</dbReference>
<dbReference type="PATRIC" id="fig|862908.3.peg.2511"/>
<keyword evidence="3" id="KW-1185">Reference proteome</keyword>
<gene>
    <name evidence="2" type="ordered locus">BMS_2630</name>
</gene>
<dbReference type="InterPro" id="IPR003801">
    <property type="entry name" value="GTP_cyclohydrolase_FolE2/MptA"/>
</dbReference>
<dbReference type="PANTHER" id="PTHR36445">
    <property type="entry name" value="GTP CYCLOHYDROLASE MPTA"/>
    <property type="match status" value="1"/>
</dbReference>
<dbReference type="HOGENOM" id="CLU_062816_0_1_7"/>
<evidence type="ECO:0000313" key="2">
    <source>
        <dbReference type="EMBL" id="CBW27412.1"/>
    </source>
</evidence>
<dbReference type="STRING" id="862908.BMS_2630"/>
<dbReference type="AlphaFoldDB" id="E1X667"/>
<evidence type="ECO:0008006" key="4">
    <source>
        <dbReference type="Google" id="ProtNLM"/>
    </source>
</evidence>
<name>E1X667_HALMS</name>
<dbReference type="EMBL" id="FQ312005">
    <property type="protein sequence ID" value="CBW27412.1"/>
    <property type="molecule type" value="Genomic_DNA"/>
</dbReference>
<dbReference type="PANTHER" id="PTHR36445:SF1">
    <property type="entry name" value="GTP CYCLOHYDROLASE MPTA"/>
    <property type="match status" value="1"/>
</dbReference>
<keyword evidence="1" id="KW-0378">Hydrolase</keyword>
<evidence type="ECO:0000313" key="3">
    <source>
        <dbReference type="Proteomes" id="UP000008963"/>
    </source>
</evidence>